<gene>
    <name evidence="1" type="ORF">GCK32_019142</name>
</gene>
<evidence type="ECO:0000313" key="2">
    <source>
        <dbReference type="Proteomes" id="UP001331761"/>
    </source>
</evidence>
<comment type="caution">
    <text evidence="1">The sequence shown here is derived from an EMBL/GenBank/DDBJ whole genome shotgun (WGS) entry which is preliminary data.</text>
</comment>
<dbReference type="EMBL" id="WIXE01015494">
    <property type="protein sequence ID" value="KAK5973435.1"/>
    <property type="molecule type" value="Genomic_DNA"/>
</dbReference>
<organism evidence="1 2">
    <name type="scientific">Trichostrongylus colubriformis</name>
    <name type="common">Black scour worm</name>
    <dbReference type="NCBI Taxonomy" id="6319"/>
    <lineage>
        <taxon>Eukaryota</taxon>
        <taxon>Metazoa</taxon>
        <taxon>Ecdysozoa</taxon>
        <taxon>Nematoda</taxon>
        <taxon>Chromadorea</taxon>
        <taxon>Rhabditida</taxon>
        <taxon>Rhabditina</taxon>
        <taxon>Rhabditomorpha</taxon>
        <taxon>Strongyloidea</taxon>
        <taxon>Trichostrongylidae</taxon>
        <taxon>Trichostrongylus</taxon>
    </lineage>
</organism>
<dbReference type="Proteomes" id="UP001331761">
    <property type="component" value="Unassembled WGS sequence"/>
</dbReference>
<name>A0AAN8FNV0_TRICO</name>
<sequence length="98" mass="11244">MENNMPDFPGNVMSKFAEVVKEKIWAFDPDKRANMRQIMIWMQAYTGMELQIIGGESSLTATVHQKMDALISRDVELRAMPGFEEPGQKTPLKKKKKK</sequence>
<dbReference type="AlphaFoldDB" id="A0AAN8FNV0"/>
<protein>
    <submittedName>
        <fullName evidence="1">Uncharacterized protein</fullName>
    </submittedName>
</protein>
<accession>A0AAN8FNV0</accession>
<reference evidence="1 2" key="1">
    <citation type="submission" date="2019-10" db="EMBL/GenBank/DDBJ databases">
        <title>Assembly and Annotation for the nematode Trichostrongylus colubriformis.</title>
        <authorList>
            <person name="Martin J."/>
        </authorList>
    </citation>
    <scope>NUCLEOTIDE SEQUENCE [LARGE SCALE GENOMIC DNA]</scope>
    <source>
        <strain evidence="1">G859</strain>
        <tissue evidence="1">Whole worm</tissue>
    </source>
</reference>
<proteinExistence type="predicted"/>
<keyword evidence="2" id="KW-1185">Reference proteome</keyword>
<evidence type="ECO:0000313" key="1">
    <source>
        <dbReference type="EMBL" id="KAK5973435.1"/>
    </source>
</evidence>